<reference evidence="2" key="1">
    <citation type="submission" date="2020-04" db="EMBL/GenBank/DDBJ databases">
        <authorList>
            <person name="Chiriac C."/>
            <person name="Salcher M."/>
            <person name="Ghai R."/>
            <person name="Kavagutti S V."/>
        </authorList>
    </citation>
    <scope>NUCLEOTIDE SEQUENCE</scope>
</reference>
<accession>A0A6J5P789</accession>
<evidence type="ECO:0000313" key="3">
    <source>
        <dbReference type="EMBL" id="CAB4186884.1"/>
    </source>
</evidence>
<dbReference type="EMBL" id="LR796758">
    <property type="protein sequence ID" value="CAB4163874.1"/>
    <property type="molecule type" value="Genomic_DNA"/>
</dbReference>
<organism evidence="2">
    <name type="scientific">uncultured Caudovirales phage</name>
    <dbReference type="NCBI Taxonomy" id="2100421"/>
    <lineage>
        <taxon>Viruses</taxon>
        <taxon>Duplodnaviria</taxon>
        <taxon>Heunggongvirae</taxon>
        <taxon>Uroviricota</taxon>
        <taxon>Caudoviricetes</taxon>
        <taxon>Peduoviridae</taxon>
        <taxon>Maltschvirus</taxon>
        <taxon>Maltschvirus maltsch</taxon>
    </lineage>
</organism>
<evidence type="ECO:0000313" key="4">
    <source>
        <dbReference type="EMBL" id="CAB4221467.1"/>
    </source>
</evidence>
<evidence type="ECO:0000313" key="2">
    <source>
        <dbReference type="EMBL" id="CAB4165886.1"/>
    </source>
</evidence>
<name>A0A6J5P789_9CAUD</name>
<proteinExistence type="predicted"/>
<dbReference type="EMBL" id="LR796776">
    <property type="protein sequence ID" value="CAB4165886.1"/>
    <property type="molecule type" value="Genomic_DNA"/>
</dbReference>
<evidence type="ECO:0000313" key="1">
    <source>
        <dbReference type="EMBL" id="CAB4163874.1"/>
    </source>
</evidence>
<sequence>MMTNKVYRSAMGKTVDMGALVLRNEHTRAVGNQKVNARGDVLDGTNRIIDKKTQQAQRQYKRQAIATPQPTKPVPLPADAFNDMPVDDIIDAVVPTNLKGNP</sequence>
<dbReference type="EMBL" id="LR797502">
    <property type="protein sequence ID" value="CAB4221467.1"/>
    <property type="molecule type" value="Genomic_DNA"/>
</dbReference>
<gene>
    <name evidence="3" type="ORF">UFOVP1146_230</name>
    <name evidence="4" type="ORF">UFOVP1638_335</name>
    <name evidence="1" type="ORF">UFOVP812_143</name>
    <name evidence="2" type="ORF">UFOVP818_422</name>
</gene>
<dbReference type="EMBL" id="LR797099">
    <property type="protein sequence ID" value="CAB4186884.1"/>
    <property type="molecule type" value="Genomic_DNA"/>
</dbReference>
<protein>
    <submittedName>
        <fullName evidence="2">Uncharacterized protein</fullName>
    </submittedName>
</protein>